<dbReference type="AlphaFoldDB" id="K2RY60"/>
<keyword evidence="1" id="KW-0472">Membrane</keyword>
<dbReference type="InParanoid" id="K2RY60"/>
<keyword evidence="1" id="KW-1133">Transmembrane helix</keyword>
<keyword evidence="1" id="KW-0812">Transmembrane</keyword>
<name>K2RY60_MACPH</name>
<comment type="caution">
    <text evidence="2">The sequence shown here is derived from an EMBL/GenBank/DDBJ whole genome shotgun (WGS) entry which is preliminary data.</text>
</comment>
<evidence type="ECO:0000256" key="1">
    <source>
        <dbReference type="SAM" id="Phobius"/>
    </source>
</evidence>
<protein>
    <submittedName>
        <fullName evidence="2">Uncharacterized protein</fullName>
    </submittedName>
</protein>
<organism evidence="2 3">
    <name type="scientific">Macrophomina phaseolina (strain MS6)</name>
    <name type="common">Charcoal rot fungus</name>
    <dbReference type="NCBI Taxonomy" id="1126212"/>
    <lineage>
        <taxon>Eukaryota</taxon>
        <taxon>Fungi</taxon>
        <taxon>Dikarya</taxon>
        <taxon>Ascomycota</taxon>
        <taxon>Pezizomycotina</taxon>
        <taxon>Dothideomycetes</taxon>
        <taxon>Dothideomycetes incertae sedis</taxon>
        <taxon>Botryosphaeriales</taxon>
        <taxon>Botryosphaeriaceae</taxon>
        <taxon>Macrophomina</taxon>
    </lineage>
</organism>
<gene>
    <name evidence="2" type="ORF">MPH_03004</name>
</gene>
<dbReference type="EMBL" id="AHHD01000156">
    <property type="protein sequence ID" value="EKG19693.1"/>
    <property type="molecule type" value="Genomic_DNA"/>
</dbReference>
<evidence type="ECO:0000313" key="3">
    <source>
        <dbReference type="Proteomes" id="UP000007129"/>
    </source>
</evidence>
<dbReference type="Proteomes" id="UP000007129">
    <property type="component" value="Unassembled WGS sequence"/>
</dbReference>
<dbReference type="VEuPathDB" id="FungiDB:MPH_03004"/>
<feature type="transmembrane region" description="Helical" evidence="1">
    <location>
        <begin position="99"/>
        <end position="122"/>
    </location>
</feature>
<dbReference type="HOGENOM" id="CLU_1845476_0_0_1"/>
<evidence type="ECO:0000313" key="2">
    <source>
        <dbReference type="EMBL" id="EKG19693.1"/>
    </source>
</evidence>
<sequence length="139" mass="15480">MERQRPRFLLLDFDFGFNRLQVRSNANTHQRLASTLESVLGNCIRVARQPIRPPDSISGLHGGDTVGVHWMGAVTSHLCGRDSAVQPPSKSEYMESVGVGWMFMISQGLVLYNLSVALALIFNQYVNPVGVTNSKWMCK</sequence>
<accession>K2RY60</accession>
<reference evidence="2 3" key="1">
    <citation type="journal article" date="2012" name="BMC Genomics">
        <title>Tools to kill: Genome of one of the most destructive plant pathogenic fungi Macrophomina phaseolina.</title>
        <authorList>
            <person name="Islam M.S."/>
            <person name="Haque M.S."/>
            <person name="Islam M.M."/>
            <person name="Emdad E.M."/>
            <person name="Halim A."/>
            <person name="Hossen Q.M.M."/>
            <person name="Hossain M.Z."/>
            <person name="Ahmed B."/>
            <person name="Rahim S."/>
            <person name="Rahman M.S."/>
            <person name="Alam M.M."/>
            <person name="Hou S."/>
            <person name="Wan X."/>
            <person name="Saito J.A."/>
            <person name="Alam M."/>
        </authorList>
    </citation>
    <scope>NUCLEOTIDE SEQUENCE [LARGE SCALE GENOMIC DNA]</scope>
    <source>
        <strain evidence="2 3">MS6</strain>
    </source>
</reference>
<proteinExistence type="predicted"/>